<organism evidence="9 10">
    <name type="scientific">Kitasatospora atroaurantiaca</name>
    <dbReference type="NCBI Taxonomy" id="285545"/>
    <lineage>
        <taxon>Bacteria</taxon>
        <taxon>Bacillati</taxon>
        <taxon>Actinomycetota</taxon>
        <taxon>Actinomycetes</taxon>
        <taxon>Kitasatosporales</taxon>
        <taxon>Streptomycetaceae</taxon>
        <taxon>Kitasatospora</taxon>
    </lineage>
</organism>
<dbReference type="InterPro" id="IPR012349">
    <property type="entry name" value="Split_barrel_FMN-bd"/>
</dbReference>
<comment type="cofactor">
    <cofactor evidence="5">
        <name>FMN</name>
        <dbReference type="ChEBI" id="CHEBI:58210"/>
    </cofactor>
    <text evidence="5">Binds 1 FMN per subunit.</text>
</comment>
<keyword evidence="10" id="KW-1185">Reference proteome</keyword>
<feature type="domain" description="Pyridoxine 5'-phosphate oxidase dimerisation C-terminal" evidence="8">
    <location>
        <begin position="196"/>
        <end position="239"/>
    </location>
</feature>
<evidence type="ECO:0000256" key="5">
    <source>
        <dbReference type="PIRSR" id="PIRSR000190-2"/>
    </source>
</evidence>
<feature type="binding site" evidence="5">
    <location>
        <position position="207"/>
    </location>
    <ligand>
        <name>FMN</name>
        <dbReference type="ChEBI" id="CHEBI:58210"/>
    </ligand>
</feature>
<dbReference type="PANTHER" id="PTHR10851:SF0">
    <property type="entry name" value="PYRIDOXINE-5'-PHOSPHATE OXIDASE"/>
    <property type="match status" value="1"/>
</dbReference>
<dbReference type="GO" id="GO:0008615">
    <property type="term" value="P:pyridoxine biosynthetic process"/>
    <property type="evidence" value="ECO:0007669"/>
    <property type="project" value="InterPro"/>
</dbReference>
<evidence type="ECO:0000256" key="3">
    <source>
        <dbReference type="ARBA" id="ARBA00022643"/>
    </source>
</evidence>
<dbReference type="NCBIfam" id="NF004231">
    <property type="entry name" value="PRK05679.1"/>
    <property type="match status" value="1"/>
</dbReference>
<dbReference type="GO" id="GO:0004733">
    <property type="term" value="F:pyridoxamine phosphate oxidase activity"/>
    <property type="evidence" value="ECO:0007669"/>
    <property type="project" value="InterPro"/>
</dbReference>
<dbReference type="Proteomes" id="UP000318416">
    <property type="component" value="Unassembled WGS sequence"/>
</dbReference>
<feature type="binding site" evidence="5">
    <location>
        <begin position="162"/>
        <end position="163"/>
    </location>
    <ligand>
        <name>FMN</name>
        <dbReference type="ChEBI" id="CHEBI:58210"/>
    </ligand>
</feature>
<dbReference type="InterPro" id="IPR011576">
    <property type="entry name" value="Pyridox_Oxase_N"/>
</dbReference>
<feature type="region of interest" description="Disordered" evidence="6">
    <location>
        <begin position="1"/>
        <end position="27"/>
    </location>
</feature>
<evidence type="ECO:0000259" key="7">
    <source>
        <dbReference type="Pfam" id="PF01243"/>
    </source>
</evidence>
<dbReference type="AlphaFoldDB" id="A0A561F0R9"/>
<comment type="similarity">
    <text evidence="1">Belongs to the pyridoxamine 5'-phosphate oxidase family.</text>
</comment>
<dbReference type="InterPro" id="IPR000659">
    <property type="entry name" value="Pyridox_Oxase"/>
</dbReference>
<keyword evidence="3 5" id="KW-0288">FMN</keyword>
<evidence type="ECO:0000313" key="9">
    <source>
        <dbReference type="EMBL" id="TWE21464.1"/>
    </source>
</evidence>
<evidence type="ECO:0000256" key="2">
    <source>
        <dbReference type="ARBA" id="ARBA00022630"/>
    </source>
</evidence>
<protein>
    <submittedName>
        <fullName evidence="9">Pyridoxamine 5'-phosphate oxidase</fullName>
    </submittedName>
</protein>
<keyword evidence="4" id="KW-0560">Oxidoreductase</keyword>
<dbReference type="InterPro" id="IPR019576">
    <property type="entry name" value="Pyridoxamine_oxidase_dimer_C"/>
</dbReference>
<feature type="binding site" evidence="5">
    <location>
        <position position="217"/>
    </location>
    <ligand>
        <name>FMN</name>
        <dbReference type="ChEBI" id="CHEBI:58210"/>
    </ligand>
</feature>
<keyword evidence="2" id="KW-0285">Flavoprotein</keyword>
<feature type="binding site" evidence="5">
    <location>
        <position position="127"/>
    </location>
    <ligand>
        <name>FMN</name>
        <dbReference type="ChEBI" id="CHEBI:58210"/>
    </ligand>
</feature>
<dbReference type="RefSeq" id="WP_246193020.1">
    <property type="nucleotide sequence ID" value="NZ_BAAABR010000025.1"/>
</dbReference>
<dbReference type="EMBL" id="VIVR01000001">
    <property type="protein sequence ID" value="TWE21464.1"/>
    <property type="molecule type" value="Genomic_DNA"/>
</dbReference>
<sequence length="239" mass="25999">MTHRSSDEQDEGSGGPNTVAELLRSRPPMARELPRFDLDRAPSDPGSLFVDWLIGAFDAEVLDAQVVTLSTVDADGLPDARVLVLRDVDVEGAGWLFAVDSDSPKGRQLTAHPVAAMTLYWPPLGRQVRIRGTVAAAPPEVSAAEFLTRSPAARTAALVGRQSRSLPSLETYDEAAEAARLRLAAEPGVIAPSHTVYTLWAQEVEFWQGDPNRRHVRLRFTRTGPGTGSAAWTRTLLWP</sequence>
<reference evidence="9 10" key="1">
    <citation type="submission" date="2019-06" db="EMBL/GenBank/DDBJ databases">
        <title>Sequencing the genomes of 1000 actinobacteria strains.</title>
        <authorList>
            <person name="Klenk H.-P."/>
        </authorList>
    </citation>
    <scope>NUCLEOTIDE SEQUENCE [LARGE SCALE GENOMIC DNA]</scope>
    <source>
        <strain evidence="9 10">DSM 41649</strain>
    </source>
</reference>
<dbReference type="Gene3D" id="2.30.110.10">
    <property type="entry name" value="Electron Transport, Fmn-binding Protein, Chain A"/>
    <property type="match status" value="1"/>
</dbReference>
<evidence type="ECO:0000256" key="6">
    <source>
        <dbReference type="SAM" id="MobiDB-lite"/>
    </source>
</evidence>
<dbReference type="SUPFAM" id="SSF50475">
    <property type="entry name" value="FMN-binding split barrel"/>
    <property type="match status" value="1"/>
</dbReference>
<dbReference type="PANTHER" id="PTHR10851">
    <property type="entry name" value="PYRIDOXINE-5-PHOSPHATE OXIDASE"/>
    <property type="match status" value="1"/>
</dbReference>
<evidence type="ECO:0000256" key="4">
    <source>
        <dbReference type="ARBA" id="ARBA00023002"/>
    </source>
</evidence>
<comment type="caution">
    <text evidence="9">The sequence shown here is derived from an EMBL/GenBank/DDBJ whole genome shotgun (WGS) entry which is preliminary data.</text>
</comment>
<dbReference type="Pfam" id="PF10590">
    <property type="entry name" value="PNP_phzG_C"/>
    <property type="match status" value="1"/>
</dbReference>
<proteinExistence type="inferred from homology"/>
<evidence type="ECO:0000256" key="1">
    <source>
        <dbReference type="ARBA" id="ARBA00007301"/>
    </source>
</evidence>
<feature type="binding site" evidence="5">
    <location>
        <position position="105"/>
    </location>
    <ligand>
        <name>FMN</name>
        <dbReference type="ChEBI" id="CHEBI:58210"/>
    </ligand>
</feature>
<dbReference type="PIRSF" id="PIRSF000190">
    <property type="entry name" value="Pyd_amn-ph_oxd"/>
    <property type="match status" value="1"/>
</dbReference>
<dbReference type="GO" id="GO:0010181">
    <property type="term" value="F:FMN binding"/>
    <property type="evidence" value="ECO:0007669"/>
    <property type="project" value="InterPro"/>
</dbReference>
<accession>A0A561F0R9</accession>
<dbReference type="Pfam" id="PF01243">
    <property type="entry name" value="PNPOx_N"/>
    <property type="match status" value="1"/>
</dbReference>
<name>A0A561F0R9_9ACTN</name>
<feature type="domain" description="Pyridoxamine 5'-phosphate oxidase N-terminal" evidence="7">
    <location>
        <begin position="56"/>
        <end position="173"/>
    </location>
</feature>
<evidence type="ECO:0000313" key="10">
    <source>
        <dbReference type="Proteomes" id="UP000318416"/>
    </source>
</evidence>
<gene>
    <name evidence="9" type="ORF">FB465_6647</name>
</gene>
<evidence type="ECO:0000259" key="8">
    <source>
        <dbReference type="Pfam" id="PF10590"/>
    </source>
</evidence>